<feature type="transmembrane region" description="Helical" evidence="6">
    <location>
        <begin position="60"/>
        <end position="85"/>
    </location>
</feature>
<comment type="similarity">
    <text evidence="2">Belongs to the autoinducer-2 exporter (AI-2E) (TC 2.A.86) family.</text>
</comment>
<evidence type="ECO:0000256" key="2">
    <source>
        <dbReference type="ARBA" id="ARBA00009773"/>
    </source>
</evidence>
<evidence type="ECO:0000256" key="5">
    <source>
        <dbReference type="ARBA" id="ARBA00023136"/>
    </source>
</evidence>
<evidence type="ECO:0000256" key="3">
    <source>
        <dbReference type="ARBA" id="ARBA00022692"/>
    </source>
</evidence>
<feature type="transmembrane region" description="Helical" evidence="6">
    <location>
        <begin position="208"/>
        <end position="235"/>
    </location>
</feature>
<feature type="transmembrane region" description="Helical" evidence="6">
    <location>
        <begin position="274"/>
        <end position="291"/>
    </location>
</feature>
<dbReference type="RefSeq" id="WP_382226113.1">
    <property type="nucleotide sequence ID" value="NZ_JBHTCA010000018.1"/>
</dbReference>
<protein>
    <submittedName>
        <fullName evidence="7">AI-2E family transporter</fullName>
    </submittedName>
</protein>
<evidence type="ECO:0000256" key="1">
    <source>
        <dbReference type="ARBA" id="ARBA00004141"/>
    </source>
</evidence>
<evidence type="ECO:0000313" key="7">
    <source>
        <dbReference type="EMBL" id="MFC7410695.1"/>
    </source>
</evidence>
<evidence type="ECO:0000256" key="6">
    <source>
        <dbReference type="SAM" id="Phobius"/>
    </source>
</evidence>
<dbReference type="Proteomes" id="UP001596501">
    <property type="component" value="Unassembled WGS sequence"/>
</dbReference>
<comment type="subcellular location">
    <subcellularLocation>
        <location evidence="1">Membrane</location>
        <topology evidence="1">Multi-pass membrane protein</topology>
    </subcellularLocation>
</comment>
<evidence type="ECO:0000313" key="8">
    <source>
        <dbReference type="Proteomes" id="UP001596501"/>
    </source>
</evidence>
<dbReference type="Pfam" id="PF01594">
    <property type="entry name" value="AI-2E_transport"/>
    <property type="match status" value="1"/>
</dbReference>
<feature type="transmembrane region" description="Helical" evidence="6">
    <location>
        <begin position="7"/>
        <end position="25"/>
    </location>
</feature>
<feature type="transmembrane region" description="Helical" evidence="6">
    <location>
        <begin position="31"/>
        <end position="48"/>
    </location>
</feature>
<gene>
    <name evidence="7" type="ORF">ACFQPB_17680</name>
</gene>
<organism evidence="7 8">
    <name type="scientific">Hydrogenophaga atypica</name>
    <dbReference type="NCBI Taxonomy" id="249409"/>
    <lineage>
        <taxon>Bacteria</taxon>
        <taxon>Pseudomonadati</taxon>
        <taxon>Pseudomonadota</taxon>
        <taxon>Betaproteobacteria</taxon>
        <taxon>Burkholderiales</taxon>
        <taxon>Comamonadaceae</taxon>
        <taxon>Hydrogenophaga</taxon>
    </lineage>
</organism>
<dbReference type="PANTHER" id="PTHR21716:SF61">
    <property type="entry name" value="BLR8064 PROTEIN"/>
    <property type="match status" value="1"/>
</dbReference>
<dbReference type="InterPro" id="IPR002549">
    <property type="entry name" value="AI-2E-like"/>
</dbReference>
<proteinExistence type="inferred from homology"/>
<keyword evidence="4 6" id="KW-1133">Transmembrane helix</keyword>
<evidence type="ECO:0000256" key="4">
    <source>
        <dbReference type="ARBA" id="ARBA00022989"/>
    </source>
</evidence>
<reference evidence="8" key="1">
    <citation type="journal article" date="2019" name="Int. J. Syst. Evol. Microbiol.">
        <title>The Global Catalogue of Microorganisms (GCM) 10K type strain sequencing project: providing services to taxonomists for standard genome sequencing and annotation.</title>
        <authorList>
            <consortium name="The Broad Institute Genomics Platform"/>
            <consortium name="The Broad Institute Genome Sequencing Center for Infectious Disease"/>
            <person name="Wu L."/>
            <person name="Ma J."/>
        </authorList>
    </citation>
    <scope>NUCLEOTIDE SEQUENCE [LARGE SCALE GENOMIC DNA]</scope>
    <source>
        <strain evidence="8">CGMCC 1.12371</strain>
    </source>
</reference>
<dbReference type="PANTHER" id="PTHR21716">
    <property type="entry name" value="TRANSMEMBRANE PROTEIN"/>
    <property type="match status" value="1"/>
</dbReference>
<feature type="transmembrane region" description="Helical" evidence="6">
    <location>
        <begin position="311"/>
        <end position="341"/>
    </location>
</feature>
<feature type="transmembrane region" description="Helical" evidence="6">
    <location>
        <begin position="159"/>
        <end position="177"/>
    </location>
</feature>
<sequence>MPPVVQASFAARALLLLLLLAGVYFFRGFVVPVLAALIIGFASWPLYARLVRACKGNTTVAASLALVVVLAVLVVPMGLALHFAVREATVFVRWLMEANRMGAPAPAWIAALPWVGDTLAAYWQAHLSAPHALGEWVQLLSGQHVGNISRTLLAAGGDIASLLLMVLFMLITLFFVYKDGIRLGAQLDRVGDHLLPGRWQRFSRVVPATVSATVTGMGLIAVGEGVVLGVAYWVAGVPSPVLLGVITGFMAMVPGGAPLAFTLVSLYLVGSAQAVAGLALFAWGAIELFIVDKTLRPRLVGGPVKLPFLPTFFGLVGGVTTMGLVGLFVGPVLMALLVGIWREWVHGLAPRQASDAGV</sequence>
<feature type="transmembrane region" description="Helical" evidence="6">
    <location>
        <begin position="241"/>
        <end position="267"/>
    </location>
</feature>
<keyword evidence="5 6" id="KW-0472">Membrane</keyword>
<keyword evidence="8" id="KW-1185">Reference proteome</keyword>
<name>A0ABW2QMP3_9BURK</name>
<dbReference type="EMBL" id="JBHTCA010000018">
    <property type="protein sequence ID" value="MFC7410695.1"/>
    <property type="molecule type" value="Genomic_DNA"/>
</dbReference>
<keyword evidence="3 6" id="KW-0812">Transmembrane</keyword>
<accession>A0ABW2QMP3</accession>
<comment type="caution">
    <text evidence="7">The sequence shown here is derived from an EMBL/GenBank/DDBJ whole genome shotgun (WGS) entry which is preliminary data.</text>
</comment>